<feature type="region of interest" description="Disordered" evidence="1">
    <location>
        <begin position="35"/>
        <end position="114"/>
    </location>
</feature>
<feature type="compositionally biased region" description="Polar residues" evidence="1">
    <location>
        <begin position="35"/>
        <end position="47"/>
    </location>
</feature>
<name>A0A0C3LQ88_9AGAM</name>
<protein>
    <submittedName>
        <fullName evidence="2">Uncharacterized protein</fullName>
    </submittedName>
</protein>
<keyword evidence="3" id="KW-1185">Reference proteome</keyword>
<evidence type="ECO:0000256" key="1">
    <source>
        <dbReference type="SAM" id="MobiDB-lite"/>
    </source>
</evidence>
<sequence length="114" mass="12025">MGLGDSSGQPSRVKTIPSPIVVEFPARDEVDLLSPTTTAVGPTTSKAKQGRVSPPKLAQMFEPPTVAPPSMPLTNINSDSSASNSGALGPARRKRTLGRNKSQLFATKRDKRPS</sequence>
<dbReference type="Proteomes" id="UP000054248">
    <property type="component" value="Unassembled WGS sequence"/>
</dbReference>
<accession>A0A0C3LQ88</accession>
<dbReference type="AlphaFoldDB" id="A0A0C3LQ88"/>
<dbReference type="OrthoDB" id="3267878at2759"/>
<organism evidence="2 3">
    <name type="scientific">Tulasnella calospora MUT 4182</name>
    <dbReference type="NCBI Taxonomy" id="1051891"/>
    <lineage>
        <taxon>Eukaryota</taxon>
        <taxon>Fungi</taxon>
        <taxon>Dikarya</taxon>
        <taxon>Basidiomycota</taxon>
        <taxon>Agaricomycotina</taxon>
        <taxon>Agaricomycetes</taxon>
        <taxon>Cantharellales</taxon>
        <taxon>Tulasnellaceae</taxon>
        <taxon>Tulasnella</taxon>
    </lineage>
</organism>
<feature type="compositionally biased region" description="Polar residues" evidence="1">
    <location>
        <begin position="72"/>
        <end position="86"/>
    </location>
</feature>
<proteinExistence type="predicted"/>
<evidence type="ECO:0000313" key="3">
    <source>
        <dbReference type="Proteomes" id="UP000054248"/>
    </source>
</evidence>
<gene>
    <name evidence="2" type="ORF">M407DRAFT_26969</name>
</gene>
<reference evidence="3" key="2">
    <citation type="submission" date="2015-01" db="EMBL/GenBank/DDBJ databases">
        <title>Evolutionary Origins and Diversification of the Mycorrhizal Mutualists.</title>
        <authorList>
            <consortium name="DOE Joint Genome Institute"/>
            <consortium name="Mycorrhizal Genomics Consortium"/>
            <person name="Kohler A."/>
            <person name="Kuo A."/>
            <person name="Nagy L.G."/>
            <person name="Floudas D."/>
            <person name="Copeland A."/>
            <person name="Barry K.W."/>
            <person name="Cichocki N."/>
            <person name="Veneault-Fourrey C."/>
            <person name="LaButti K."/>
            <person name="Lindquist E.A."/>
            <person name="Lipzen A."/>
            <person name="Lundell T."/>
            <person name="Morin E."/>
            <person name="Murat C."/>
            <person name="Riley R."/>
            <person name="Ohm R."/>
            <person name="Sun H."/>
            <person name="Tunlid A."/>
            <person name="Henrissat B."/>
            <person name="Grigoriev I.V."/>
            <person name="Hibbett D.S."/>
            <person name="Martin F."/>
        </authorList>
    </citation>
    <scope>NUCLEOTIDE SEQUENCE [LARGE SCALE GENOMIC DNA]</scope>
    <source>
        <strain evidence="3">MUT 4182</strain>
    </source>
</reference>
<reference evidence="2 3" key="1">
    <citation type="submission" date="2014-04" db="EMBL/GenBank/DDBJ databases">
        <authorList>
            <consortium name="DOE Joint Genome Institute"/>
            <person name="Kuo A."/>
            <person name="Girlanda M."/>
            <person name="Perotto S."/>
            <person name="Kohler A."/>
            <person name="Nagy L.G."/>
            <person name="Floudas D."/>
            <person name="Copeland A."/>
            <person name="Barry K.W."/>
            <person name="Cichocki N."/>
            <person name="Veneault-Fourrey C."/>
            <person name="LaButti K."/>
            <person name="Lindquist E.A."/>
            <person name="Lipzen A."/>
            <person name="Lundell T."/>
            <person name="Morin E."/>
            <person name="Murat C."/>
            <person name="Sun H."/>
            <person name="Tunlid A."/>
            <person name="Henrissat B."/>
            <person name="Grigoriev I.V."/>
            <person name="Hibbett D.S."/>
            <person name="Martin F."/>
            <person name="Nordberg H.P."/>
            <person name="Cantor M.N."/>
            <person name="Hua S.X."/>
        </authorList>
    </citation>
    <scope>NUCLEOTIDE SEQUENCE [LARGE SCALE GENOMIC DNA]</scope>
    <source>
        <strain evidence="2 3">MUT 4182</strain>
    </source>
</reference>
<dbReference type="HOGENOM" id="CLU_2122871_0_0_1"/>
<evidence type="ECO:0000313" key="2">
    <source>
        <dbReference type="EMBL" id="KIO23597.1"/>
    </source>
</evidence>
<dbReference type="EMBL" id="KN823081">
    <property type="protein sequence ID" value="KIO23597.1"/>
    <property type="molecule type" value="Genomic_DNA"/>
</dbReference>